<evidence type="ECO:0000256" key="10">
    <source>
        <dbReference type="ARBA" id="ARBA00023034"/>
    </source>
</evidence>
<comment type="caution">
    <text evidence="15">The sequence shown here is derived from an EMBL/GenBank/DDBJ whole genome shotgun (WGS) entry which is preliminary data.</text>
</comment>
<dbReference type="GO" id="GO:0046872">
    <property type="term" value="F:metal ion binding"/>
    <property type="evidence" value="ECO:0007669"/>
    <property type="project" value="UniProtKB-KW"/>
</dbReference>
<keyword evidence="8" id="KW-0735">Signal-anchor</keyword>
<dbReference type="Pfam" id="PF02485">
    <property type="entry name" value="Branch"/>
    <property type="match status" value="1"/>
</dbReference>
<evidence type="ECO:0000256" key="8">
    <source>
        <dbReference type="ARBA" id="ARBA00022968"/>
    </source>
</evidence>
<evidence type="ECO:0000256" key="3">
    <source>
        <dbReference type="ARBA" id="ARBA00022676"/>
    </source>
</evidence>
<evidence type="ECO:0000256" key="5">
    <source>
        <dbReference type="ARBA" id="ARBA00022692"/>
    </source>
</evidence>
<dbReference type="GO" id="GO:0050650">
    <property type="term" value="P:chondroitin sulfate proteoglycan biosynthetic process"/>
    <property type="evidence" value="ECO:0007669"/>
    <property type="project" value="TreeGrafter"/>
</dbReference>
<dbReference type="InterPro" id="IPR003406">
    <property type="entry name" value="Glyco_trans_14"/>
</dbReference>
<evidence type="ECO:0000256" key="2">
    <source>
        <dbReference type="ARBA" id="ARBA00004648"/>
    </source>
</evidence>
<evidence type="ECO:0000256" key="9">
    <source>
        <dbReference type="ARBA" id="ARBA00022989"/>
    </source>
</evidence>
<evidence type="ECO:0000256" key="12">
    <source>
        <dbReference type="ARBA" id="ARBA00023157"/>
    </source>
</evidence>
<organism evidence="15 16">
    <name type="scientific">Ligilactobacillus salivarius</name>
    <dbReference type="NCBI Taxonomy" id="1624"/>
    <lineage>
        <taxon>Bacteria</taxon>
        <taxon>Bacillati</taxon>
        <taxon>Bacillota</taxon>
        <taxon>Bacilli</taxon>
        <taxon>Lactobacillales</taxon>
        <taxon>Lactobacillaceae</taxon>
        <taxon>Ligilactobacillus</taxon>
    </lineage>
</organism>
<keyword evidence="3" id="KW-0328">Glycosyltransferase</keyword>
<protein>
    <recommendedName>
        <fullName evidence="14">Peptide O-xylosyltransferase</fullName>
    </recommendedName>
</protein>
<evidence type="ECO:0000256" key="1">
    <source>
        <dbReference type="ARBA" id="ARBA00004323"/>
    </source>
</evidence>
<keyword evidence="13" id="KW-0325">Glycoprotein</keyword>
<accession>A0A1V9R9B7</accession>
<dbReference type="InterPro" id="IPR043538">
    <property type="entry name" value="XYLT"/>
</dbReference>
<keyword evidence="5" id="KW-0812">Transmembrane</keyword>
<evidence type="ECO:0000256" key="6">
    <source>
        <dbReference type="ARBA" id="ARBA00022723"/>
    </source>
</evidence>
<evidence type="ECO:0000256" key="11">
    <source>
        <dbReference type="ARBA" id="ARBA00023136"/>
    </source>
</evidence>
<dbReference type="PANTHER" id="PTHR46025:SF3">
    <property type="entry name" value="XYLOSYLTRANSFERASE OXT"/>
    <property type="match status" value="1"/>
</dbReference>
<evidence type="ECO:0000256" key="7">
    <source>
        <dbReference type="ARBA" id="ARBA00022824"/>
    </source>
</evidence>
<reference evidence="15 16" key="1">
    <citation type="submission" date="2017-03" db="EMBL/GenBank/DDBJ databases">
        <title>Phylogenomics and comparative genomics of Lactobacillus salivarius, a mammalian gut commensal.</title>
        <authorList>
            <person name="Harris H.M."/>
        </authorList>
    </citation>
    <scope>NUCLEOTIDE SEQUENCE [LARGE SCALE GENOMIC DNA]</scope>
    <source>
        <strain evidence="15 16">JCM 1047</strain>
    </source>
</reference>
<dbReference type="AlphaFoldDB" id="A0A1V9R9B7"/>
<keyword evidence="12" id="KW-1015">Disulfide bond</keyword>
<comment type="subcellular location">
    <subcellularLocation>
        <location evidence="2">Endoplasmic reticulum membrane</location>
        <topology evidence="2">Single-pass type II membrane protein</topology>
    </subcellularLocation>
    <subcellularLocation>
        <location evidence="1">Golgi apparatus membrane</location>
        <topology evidence="1">Single-pass type II membrane protein</topology>
    </subcellularLocation>
</comment>
<sequence>MQAILILAHKNIQQVVELSRKLNLNFNVYIHFDKKMSLDNDYLKVLENENIRYISQEDVKWGSWSIVRATIALMKLALNDKGNQYFHLISGQDWPIINPQGIYDFFEGKNSIYMERYLADGIRKSHEEIINWQKYYYYYDVINRRKLYGKILHRLTMKLQSLLKIDKFKKLKIDLDIYAGSQWGSLPRDAVEFVLDYLDSHENVHRMFETGFCSDEFWLPTILMNSSKFKDRYENYNYHFIKWTKQHGSYPAILDENNFIELRQSNAFFARKFDADISRKLIEKLESE</sequence>
<keyword evidence="11" id="KW-0472">Membrane</keyword>
<proteinExistence type="predicted"/>
<keyword evidence="7" id="KW-0256">Endoplasmic reticulum</keyword>
<keyword evidence="9" id="KW-1133">Transmembrane helix</keyword>
<name>A0A1V9R9B7_9LACO</name>
<dbReference type="GO" id="GO:0015012">
    <property type="term" value="P:heparan sulfate proteoglycan biosynthetic process"/>
    <property type="evidence" value="ECO:0007669"/>
    <property type="project" value="TreeGrafter"/>
</dbReference>
<evidence type="ECO:0000313" key="15">
    <source>
        <dbReference type="EMBL" id="OQQ89792.1"/>
    </source>
</evidence>
<dbReference type="EMBL" id="NBEF01000025">
    <property type="protein sequence ID" value="OQQ89792.1"/>
    <property type="molecule type" value="Genomic_DNA"/>
</dbReference>
<dbReference type="Proteomes" id="UP000192575">
    <property type="component" value="Unassembled WGS sequence"/>
</dbReference>
<evidence type="ECO:0000256" key="4">
    <source>
        <dbReference type="ARBA" id="ARBA00022679"/>
    </source>
</evidence>
<dbReference type="RefSeq" id="WP_081535096.1">
    <property type="nucleotide sequence ID" value="NZ_NBEF01000025.1"/>
</dbReference>
<evidence type="ECO:0000256" key="13">
    <source>
        <dbReference type="ARBA" id="ARBA00023180"/>
    </source>
</evidence>
<evidence type="ECO:0000313" key="16">
    <source>
        <dbReference type="Proteomes" id="UP000192575"/>
    </source>
</evidence>
<keyword evidence="6" id="KW-0479">Metal-binding</keyword>
<evidence type="ECO:0000256" key="14">
    <source>
        <dbReference type="ARBA" id="ARBA00042865"/>
    </source>
</evidence>
<keyword evidence="10" id="KW-0333">Golgi apparatus</keyword>
<dbReference type="PANTHER" id="PTHR46025">
    <property type="entry name" value="XYLOSYLTRANSFERASE OXT"/>
    <property type="match status" value="1"/>
</dbReference>
<gene>
    <name evidence="15" type="ORF">B6U56_08085</name>
</gene>
<dbReference type="GO" id="GO:0016020">
    <property type="term" value="C:membrane"/>
    <property type="evidence" value="ECO:0007669"/>
    <property type="project" value="InterPro"/>
</dbReference>
<keyword evidence="4 15" id="KW-0808">Transferase</keyword>
<dbReference type="GO" id="GO:0030158">
    <property type="term" value="F:protein xylosyltransferase activity"/>
    <property type="evidence" value="ECO:0007669"/>
    <property type="project" value="InterPro"/>
</dbReference>